<dbReference type="InterPro" id="IPR015424">
    <property type="entry name" value="PyrdxlP-dep_Trfase"/>
</dbReference>
<dbReference type="GO" id="GO:0000271">
    <property type="term" value="P:polysaccharide biosynthetic process"/>
    <property type="evidence" value="ECO:0007669"/>
    <property type="project" value="TreeGrafter"/>
</dbReference>
<evidence type="ECO:0000256" key="3">
    <source>
        <dbReference type="RuleBase" id="RU004508"/>
    </source>
</evidence>
<dbReference type="EMBL" id="MFGM01000074">
    <property type="protein sequence ID" value="OGF34298.1"/>
    <property type="molecule type" value="Genomic_DNA"/>
</dbReference>
<dbReference type="InterPro" id="IPR015422">
    <property type="entry name" value="PyrdxlP-dep_Trfase_small"/>
</dbReference>
<dbReference type="GO" id="GO:0030170">
    <property type="term" value="F:pyridoxal phosphate binding"/>
    <property type="evidence" value="ECO:0007669"/>
    <property type="project" value="TreeGrafter"/>
</dbReference>
<dbReference type="AlphaFoldDB" id="A0A1F5T5P6"/>
<feature type="active site" description="Proton acceptor" evidence="1">
    <location>
        <position position="186"/>
    </location>
</feature>
<feature type="modified residue" description="N6-(pyridoxal phosphate)lysine" evidence="2">
    <location>
        <position position="186"/>
    </location>
</feature>
<gene>
    <name evidence="4" type="ORF">A2482_00710</name>
</gene>
<evidence type="ECO:0000313" key="4">
    <source>
        <dbReference type="EMBL" id="OGF34298.1"/>
    </source>
</evidence>
<dbReference type="PANTHER" id="PTHR30244">
    <property type="entry name" value="TRANSAMINASE"/>
    <property type="match status" value="1"/>
</dbReference>
<organism evidence="4 5">
    <name type="scientific">Candidatus Falkowbacteria bacterium RIFOXYC2_FULL_48_21</name>
    <dbReference type="NCBI Taxonomy" id="1798005"/>
    <lineage>
        <taxon>Bacteria</taxon>
        <taxon>Candidatus Falkowiibacteriota</taxon>
    </lineage>
</organism>
<dbReference type="GO" id="GO:0008483">
    <property type="term" value="F:transaminase activity"/>
    <property type="evidence" value="ECO:0007669"/>
    <property type="project" value="TreeGrafter"/>
</dbReference>
<dbReference type="InterPro" id="IPR015421">
    <property type="entry name" value="PyrdxlP-dep_Trfase_major"/>
</dbReference>
<evidence type="ECO:0000256" key="2">
    <source>
        <dbReference type="PIRSR" id="PIRSR000390-2"/>
    </source>
</evidence>
<dbReference type="Gene3D" id="3.90.1150.10">
    <property type="entry name" value="Aspartate Aminotransferase, domain 1"/>
    <property type="match status" value="1"/>
</dbReference>
<dbReference type="Proteomes" id="UP000178656">
    <property type="component" value="Unassembled WGS sequence"/>
</dbReference>
<name>A0A1F5T5P6_9BACT</name>
<proteinExistence type="inferred from homology"/>
<reference evidence="4 5" key="1">
    <citation type="journal article" date="2016" name="Nat. Commun.">
        <title>Thousands of microbial genomes shed light on interconnected biogeochemical processes in an aquifer system.</title>
        <authorList>
            <person name="Anantharaman K."/>
            <person name="Brown C.T."/>
            <person name="Hug L.A."/>
            <person name="Sharon I."/>
            <person name="Castelle C.J."/>
            <person name="Probst A.J."/>
            <person name="Thomas B.C."/>
            <person name="Singh A."/>
            <person name="Wilkins M.J."/>
            <person name="Karaoz U."/>
            <person name="Brodie E.L."/>
            <person name="Williams K.H."/>
            <person name="Hubbard S.S."/>
            <person name="Banfield J.F."/>
        </authorList>
    </citation>
    <scope>NUCLEOTIDE SEQUENCE [LARGE SCALE GENOMIC DNA]</scope>
</reference>
<accession>A0A1F5T5P6</accession>
<comment type="caution">
    <text evidence="4">The sequence shown here is derived from an EMBL/GenBank/DDBJ whole genome shotgun (WGS) entry which is preliminary data.</text>
</comment>
<keyword evidence="2 3" id="KW-0663">Pyridoxal phosphate</keyword>
<dbReference type="Gene3D" id="3.40.640.10">
    <property type="entry name" value="Type I PLP-dependent aspartate aminotransferase-like (Major domain)"/>
    <property type="match status" value="1"/>
</dbReference>
<dbReference type="InterPro" id="IPR000653">
    <property type="entry name" value="DegT/StrS_aminotransferase"/>
</dbReference>
<dbReference type="CDD" id="cd00616">
    <property type="entry name" value="AHBA_syn"/>
    <property type="match status" value="1"/>
</dbReference>
<evidence type="ECO:0000256" key="1">
    <source>
        <dbReference type="PIRSR" id="PIRSR000390-1"/>
    </source>
</evidence>
<dbReference type="PIRSF" id="PIRSF000390">
    <property type="entry name" value="PLP_StrS"/>
    <property type="match status" value="1"/>
</dbReference>
<evidence type="ECO:0000313" key="5">
    <source>
        <dbReference type="Proteomes" id="UP000178656"/>
    </source>
</evidence>
<dbReference type="PANTHER" id="PTHR30244:SF34">
    <property type="entry name" value="DTDP-4-AMINO-4,6-DIDEOXYGALACTOSE TRANSAMINASE"/>
    <property type="match status" value="1"/>
</dbReference>
<sequence length="389" mass="43445">MPIREKFLVFGSPLIVDDEINEVVATMRSGWLGTGPKTAKFEQMIKEYVGTKYALAVNSCTAGLHLSLISAGIKQGDEVITTPMTFAATANVICHVGAKPVFADVDRATMNIDPKEIEKKITEKTKALLPVHLAGRACDMEALTAIAAKYNLKLINDAAHSLETEYHGKKIGCFGDLTAFSFYVTKNITTVEGGMVTTDNEELANMIKIYALHGMSKDAWKRFSDEGYKHYQVIYPGFKYNMTDMQASMGIHQLKRIEAGAVRRKALWEKYNNAFRDLPCFVPAPVEVDTRHAYHLYTLLVDLEKLTVDRDAIMNALHKENIGTGVHYTALHLHPFYANTFGYKKGDFPNAEYISDRTLSLPFSPKLTDQDADDVINAVTIVLNRYKKS</sequence>
<dbReference type="Pfam" id="PF01041">
    <property type="entry name" value="DegT_DnrJ_EryC1"/>
    <property type="match status" value="1"/>
</dbReference>
<comment type="similarity">
    <text evidence="3">Belongs to the DegT/DnrJ/EryC1 family.</text>
</comment>
<protein>
    <submittedName>
        <fullName evidence="4">UDP-4-amino-4, 6-dideoxy-N-acetyl-beta-L-altrosamine transaminase</fullName>
    </submittedName>
</protein>
<dbReference type="SUPFAM" id="SSF53383">
    <property type="entry name" value="PLP-dependent transferases"/>
    <property type="match status" value="1"/>
</dbReference>